<dbReference type="GO" id="GO:0006406">
    <property type="term" value="P:mRNA export from nucleus"/>
    <property type="evidence" value="ECO:0007669"/>
    <property type="project" value="InterPro"/>
</dbReference>
<evidence type="ECO:0000256" key="1">
    <source>
        <dbReference type="SAM" id="MobiDB-lite"/>
    </source>
</evidence>
<reference evidence="4 5" key="1">
    <citation type="submission" date="2015-05" db="EMBL/GenBank/DDBJ databases">
        <title>Distinctive expansion of gene families associated with plant cell wall degradation and secondary metabolism in the genomes of grapevine trunk pathogens.</title>
        <authorList>
            <person name="Lawrence D.P."/>
            <person name="Travadon R."/>
            <person name="Rolshausen P.E."/>
            <person name="Baumgartner K."/>
        </authorList>
    </citation>
    <scope>NUCLEOTIDE SEQUENCE [LARGE SCALE GENOMIC DNA]</scope>
    <source>
        <strain evidence="4">UCRPC4</strain>
    </source>
</reference>
<evidence type="ECO:0000259" key="2">
    <source>
        <dbReference type="Pfam" id="PF09088"/>
    </source>
</evidence>
<accession>A0A0G2ETS1</accession>
<dbReference type="GO" id="GO:0000339">
    <property type="term" value="F:RNA cap binding"/>
    <property type="evidence" value="ECO:0007669"/>
    <property type="project" value="InterPro"/>
</dbReference>
<evidence type="ECO:0000313" key="5">
    <source>
        <dbReference type="Proteomes" id="UP000053317"/>
    </source>
</evidence>
<evidence type="ECO:0000313" key="4">
    <source>
        <dbReference type="EMBL" id="KKY25551.1"/>
    </source>
</evidence>
<dbReference type="AlphaFoldDB" id="A0A0G2ETS1"/>
<reference evidence="4 5" key="2">
    <citation type="submission" date="2015-05" db="EMBL/GenBank/DDBJ databases">
        <authorList>
            <person name="Morales-Cruz A."/>
            <person name="Amrine K.C."/>
            <person name="Cantu D."/>
        </authorList>
    </citation>
    <scope>NUCLEOTIDE SEQUENCE [LARGE SCALE GENOMIC DNA]</scope>
    <source>
        <strain evidence="4">UCRPC4</strain>
    </source>
</reference>
<dbReference type="PANTHER" id="PTHR12412">
    <property type="entry name" value="CAP BINDING PROTEIN"/>
    <property type="match status" value="1"/>
</dbReference>
<dbReference type="GO" id="GO:0005846">
    <property type="term" value="C:nuclear cap binding complex"/>
    <property type="evidence" value="ECO:0007669"/>
    <property type="project" value="InterPro"/>
</dbReference>
<dbReference type="InterPro" id="IPR016024">
    <property type="entry name" value="ARM-type_fold"/>
</dbReference>
<proteinExistence type="predicted"/>
<dbReference type="SUPFAM" id="SSF48371">
    <property type="entry name" value="ARM repeat"/>
    <property type="match status" value="3"/>
</dbReference>
<evidence type="ECO:0000259" key="3">
    <source>
        <dbReference type="Pfam" id="PF09090"/>
    </source>
</evidence>
<dbReference type="EMBL" id="LCWF01000041">
    <property type="protein sequence ID" value="KKY25551.1"/>
    <property type="molecule type" value="Genomic_DNA"/>
</dbReference>
<dbReference type="Gene3D" id="1.25.40.180">
    <property type="match status" value="3"/>
</dbReference>
<dbReference type="GO" id="GO:0003729">
    <property type="term" value="F:mRNA binding"/>
    <property type="evidence" value="ECO:0007669"/>
    <property type="project" value="TreeGrafter"/>
</dbReference>
<dbReference type="OrthoDB" id="10252707at2759"/>
<comment type="caution">
    <text evidence="4">The sequence shown here is derived from an EMBL/GenBank/DDBJ whole genome shotgun (WGS) entry which is preliminary data.</text>
</comment>
<gene>
    <name evidence="4" type="ORF">UCRPC4_g01815</name>
</gene>
<organism evidence="4 5">
    <name type="scientific">Phaeomoniella chlamydospora</name>
    <name type="common">Phaeoacremonium chlamydosporum</name>
    <dbReference type="NCBI Taxonomy" id="158046"/>
    <lineage>
        <taxon>Eukaryota</taxon>
        <taxon>Fungi</taxon>
        <taxon>Dikarya</taxon>
        <taxon>Ascomycota</taxon>
        <taxon>Pezizomycotina</taxon>
        <taxon>Eurotiomycetes</taxon>
        <taxon>Chaetothyriomycetidae</taxon>
        <taxon>Phaeomoniellales</taxon>
        <taxon>Phaeomoniellaceae</taxon>
        <taxon>Phaeomoniella</taxon>
    </lineage>
</organism>
<name>A0A0G2ETS1_PHACM</name>
<feature type="domain" description="MIF4G-like type 1" evidence="2">
    <location>
        <begin position="270"/>
        <end position="460"/>
    </location>
</feature>
<dbReference type="FunFam" id="1.25.40.180:FF:000045">
    <property type="entry name" value="snRNA cap binding complex subunit (Gcr3), putative"/>
    <property type="match status" value="1"/>
</dbReference>
<dbReference type="GO" id="GO:0000184">
    <property type="term" value="P:nuclear-transcribed mRNA catabolic process, nonsense-mediated decay"/>
    <property type="evidence" value="ECO:0007669"/>
    <property type="project" value="TreeGrafter"/>
</dbReference>
<feature type="domain" description="MIF4G-like type 2" evidence="3">
    <location>
        <begin position="477"/>
        <end position="728"/>
    </location>
</feature>
<dbReference type="Pfam" id="PF09090">
    <property type="entry name" value="MIF4G_like_2"/>
    <property type="match status" value="1"/>
</dbReference>
<sequence>MRKAEEDVANIARLVADNYFDTDVTNTFVGLVIQMTLEQPLKIPFIAAIVLHANTHKPDLALEVLAKAGETTQKYIDTGAWREVKLLLRLFACLQGLFDGDGVFPILEDLFARAVDLQTASSEDALGLELVKVILYTIPYVMASSATGFEAQASGLLDRTDVIASTPHTFENLVDPFYSGDTEDSSTPQSALGLLQKLLQDESTNGWELPCLPRPWKVPTQEGEEDLLPTATKQTLPKIVVPENVPTGPNPIFPQVWLSVYSDQDVETVPPPTDITAFLVRDSLTDTINILDYNRNATARFLIDVDCFFTPNTFVKRGTPFDKLKDIAGDRPTWKPEDVAVDAAFSQLFQLPVAEHKLIYYHSILTEACKLAPAAIAPSLGRAIRYLYRNFDKLDLELAERFLDWFAHHLSNFGFTWKWTEWVDDVQLSEVHPKKAFIVSALDKEIRLSFAQRIKGTLPEPYQALISEEKAKDTPDFKFANEATAFAPEGNQLAALIRSKSSNDEIEPIIQSIEAQAKSMNTIDPLLASTDAFVTAICYIGSKSLSHLLSCIERNKDRLLSIGSQSPAARRQIITSVMDYWRDQPGVGINIVDKLLNYTIINPISVVEWALVYHSSHGTNLSVSHIYEMISSTVGKVTNRVRQIVFAYRRPGLPTEQSVLLQETLEREQKDMRQLFAVIDEALLSITTGSTNQEMQVDDTLNQGDQELLGRWGQRWVRVFSRKLLVEEAWIKEELAKPIPEPEPEVPTKMETEENSGTTTAAVDGEGVNGGIE</sequence>
<dbReference type="Pfam" id="PF09088">
    <property type="entry name" value="MIF4G_like"/>
    <property type="match status" value="1"/>
</dbReference>
<dbReference type="GO" id="GO:0005634">
    <property type="term" value="C:nucleus"/>
    <property type="evidence" value="ECO:0007669"/>
    <property type="project" value="TreeGrafter"/>
</dbReference>
<dbReference type="InterPro" id="IPR027159">
    <property type="entry name" value="CBP80"/>
</dbReference>
<dbReference type="FunFam" id="1.25.40.180:FF:000035">
    <property type="entry name" value="snRNA cap binding complex subunit (Gcr3)"/>
    <property type="match status" value="1"/>
</dbReference>
<feature type="region of interest" description="Disordered" evidence="1">
    <location>
        <begin position="738"/>
        <end position="773"/>
    </location>
</feature>
<protein>
    <submittedName>
        <fullName evidence="4">Putative cap binding protein</fullName>
    </submittedName>
</protein>
<dbReference type="PANTHER" id="PTHR12412:SF2">
    <property type="entry name" value="NUCLEAR CAP-BINDING PROTEIN SUBUNIT 1"/>
    <property type="match status" value="1"/>
</dbReference>
<keyword evidence="5" id="KW-1185">Reference proteome</keyword>
<dbReference type="InterPro" id="IPR015174">
    <property type="entry name" value="MIF4G-like_typ-2"/>
</dbReference>
<dbReference type="InterPro" id="IPR015172">
    <property type="entry name" value="MIF4G-like_typ-1"/>
</dbReference>
<dbReference type="Proteomes" id="UP000053317">
    <property type="component" value="Unassembled WGS sequence"/>
</dbReference>